<protein>
    <submittedName>
        <fullName evidence="2">Uncharacterized protein</fullName>
    </submittedName>
</protein>
<proteinExistence type="predicted"/>
<sequence>MNQFQNKFLDDTGGSLEELIIAHLEYANKPNNPESVEDVKKALLEKVEKRNESTPEIIKNINEIFTGAGNNPQKLQQAHQEQPQKKREPQQAHQEEAQKNQEAQNIEVNQFQNNALLGLGELNPKEKELRALLIDKQNEERKQLHKELDEGLNEVYVDQQKNSILQFRNHSGEANSIKDNIIKKVKQNEKN</sequence>
<evidence type="ECO:0000313" key="3">
    <source>
        <dbReference type="Proteomes" id="UP000239425"/>
    </source>
</evidence>
<feature type="compositionally biased region" description="Basic and acidic residues" evidence="1">
    <location>
        <begin position="82"/>
        <end position="99"/>
    </location>
</feature>
<accession>A0A2S5R8D0</accession>
<organism evidence="2 3">
    <name type="scientific">Holospora curviuscula</name>
    <dbReference type="NCBI Taxonomy" id="1082868"/>
    <lineage>
        <taxon>Bacteria</taxon>
        <taxon>Pseudomonadati</taxon>
        <taxon>Pseudomonadota</taxon>
        <taxon>Alphaproteobacteria</taxon>
        <taxon>Holosporales</taxon>
        <taxon>Holosporaceae</taxon>
        <taxon>Holospora</taxon>
    </lineage>
</organism>
<dbReference type="Proteomes" id="UP000239425">
    <property type="component" value="Unassembled WGS sequence"/>
</dbReference>
<feature type="compositionally biased region" description="Polar residues" evidence="1">
    <location>
        <begin position="68"/>
        <end position="79"/>
    </location>
</feature>
<name>A0A2S5R8D0_9PROT</name>
<gene>
    <name evidence="2" type="ORF">HCUR_00974</name>
</gene>
<dbReference type="AlphaFoldDB" id="A0A2S5R8D0"/>
<reference evidence="2 3" key="1">
    <citation type="submission" date="2017-11" db="EMBL/GenBank/DDBJ databases">
        <title>Comparative genomic analysis of Holospora spp., intranuclear symbionts of paramecia.</title>
        <authorList>
            <person name="Garushyants S.K."/>
            <person name="Beliavskaya A."/>
            <person name="Malko D.B."/>
            <person name="Logacheva M.D."/>
            <person name="Rautian M.S."/>
            <person name="Gelfand M.S."/>
        </authorList>
    </citation>
    <scope>NUCLEOTIDE SEQUENCE [LARGE SCALE GENOMIC DNA]</scope>
    <source>
        <strain evidence="3">02AZ16</strain>
    </source>
</reference>
<evidence type="ECO:0000313" key="2">
    <source>
        <dbReference type="EMBL" id="PPE03547.1"/>
    </source>
</evidence>
<comment type="caution">
    <text evidence="2">The sequence shown here is derived from an EMBL/GenBank/DDBJ whole genome shotgun (WGS) entry which is preliminary data.</text>
</comment>
<evidence type="ECO:0000256" key="1">
    <source>
        <dbReference type="SAM" id="MobiDB-lite"/>
    </source>
</evidence>
<feature type="region of interest" description="Disordered" evidence="1">
    <location>
        <begin position="67"/>
        <end position="100"/>
    </location>
</feature>
<dbReference type="EMBL" id="PHHC01000094">
    <property type="protein sequence ID" value="PPE03547.1"/>
    <property type="molecule type" value="Genomic_DNA"/>
</dbReference>
<keyword evidence="3" id="KW-1185">Reference proteome</keyword>